<organism evidence="2 3">
    <name type="scientific">Racocetra fulgida</name>
    <dbReference type="NCBI Taxonomy" id="60492"/>
    <lineage>
        <taxon>Eukaryota</taxon>
        <taxon>Fungi</taxon>
        <taxon>Fungi incertae sedis</taxon>
        <taxon>Mucoromycota</taxon>
        <taxon>Glomeromycotina</taxon>
        <taxon>Glomeromycetes</taxon>
        <taxon>Diversisporales</taxon>
        <taxon>Gigasporaceae</taxon>
        <taxon>Racocetra</taxon>
    </lineage>
</organism>
<proteinExistence type="predicted"/>
<dbReference type="EMBL" id="CAJVPZ010001410">
    <property type="protein sequence ID" value="CAG8491877.1"/>
    <property type="molecule type" value="Genomic_DNA"/>
</dbReference>
<gene>
    <name evidence="2" type="ORF">RFULGI_LOCUS2021</name>
</gene>
<evidence type="ECO:0000313" key="3">
    <source>
        <dbReference type="Proteomes" id="UP000789396"/>
    </source>
</evidence>
<name>A0A9N8ZFW2_9GLOM</name>
<feature type="region of interest" description="Disordered" evidence="1">
    <location>
        <begin position="73"/>
        <end position="101"/>
    </location>
</feature>
<protein>
    <submittedName>
        <fullName evidence="2">11110_t:CDS:1</fullName>
    </submittedName>
</protein>
<comment type="caution">
    <text evidence="2">The sequence shown here is derived from an EMBL/GenBank/DDBJ whole genome shotgun (WGS) entry which is preliminary data.</text>
</comment>
<accession>A0A9N8ZFW2</accession>
<sequence>MLEEHEEEILTEMLEKDKNSTMEAETEIIIENTPENEAPRRDPAEIEMVNTASNSLVQQEGLKDEDFTLVMRKKKKNGDKKTKVTLSDNRTKIKTPETSEQDNPLATLQYIRDFYENLYKPEASLTKQQNQALVKVITQEETSTIITQLPNNKAPDTDRLTYEFYKSMEEEVTPVLEKVFN</sequence>
<reference evidence="2" key="1">
    <citation type="submission" date="2021-06" db="EMBL/GenBank/DDBJ databases">
        <authorList>
            <person name="Kallberg Y."/>
            <person name="Tangrot J."/>
            <person name="Rosling A."/>
        </authorList>
    </citation>
    <scope>NUCLEOTIDE SEQUENCE</scope>
    <source>
        <strain evidence="2">IN212</strain>
    </source>
</reference>
<evidence type="ECO:0000313" key="2">
    <source>
        <dbReference type="EMBL" id="CAG8491877.1"/>
    </source>
</evidence>
<dbReference type="AlphaFoldDB" id="A0A9N8ZFW2"/>
<keyword evidence="3" id="KW-1185">Reference proteome</keyword>
<dbReference type="Proteomes" id="UP000789396">
    <property type="component" value="Unassembled WGS sequence"/>
</dbReference>
<evidence type="ECO:0000256" key="1">
    <source>
        <dbReference type="SAM" id="MobiDB-lite"/>
    </source>
</evidence>